<evidence type="ECO:0000313" key="3">
    <source>
        <dbReference type="Proteomes" id="UP000584867"/>
    </source>
</evidence>
<accession>A0A7W7ZT66</accession>
<dbReference type="GO" id="GO:0070290">
    <property type="term" value="F:N-acylphosphatidylethanolamine-specific phospholipase D activity"/>
    <property type="evidence" value="ECO:0007669"/>
    <property type="project" value="InterPro"/>
</dbReference>
<protein>
    <submittedName>
        <fullName evidence="2">L-ascorbate metabolism protein UlaG (Beta-lactamase superfamily)</fullName>
    </submittedName>
</protein>
<dbReference type="GO" id="GO:0005737">
    <property type="term" value="C:cytoplasm"/>
    <property type="evidence" value="ECO:0007669"/>
    <property type="project" value="TreeGrafter"/>
</dbReference>
<feature type="domain" description="Metallo-beta-lactamase" evidence="1">
    <location>
        <begin position="46"/>
        <end position="252"/>
    </location>
</feature>
<dbReference type="PANTHER" id="PTHR15032:SF36">
    <property type="entry name" value="METALLO-BETA-LACTAMASE DOMAIN-CONTAINING PROTEIN"/>
    <property type="match status" value="1"/>
</dbReference>
<dbReference type="Pfam" id="PF12706">
    <property type="entry name" value="Lactamase_B_2"/>
    <property type="match status" value="1"/>
</dbReference>
<reference evidence="2 3" key="1">
    <citation type="submission" date="2020-08" db="EMBL/GenBank/DDBJ databases">
        <title>Genomic Encyclopedia of Type Strains, Phase IV (KMG-V): Genome sequencing to study the core and pangenomes of soil and plant-associated prokaryotes.</title>
        <authorList>
            <person name="Whitman W."/>
        </authorList>
    </citation>
    <scope>NUCLEOTIDE SEQUENCE [LARGE SCALE GENOMIC DNA]</scope>
    <source>
        <strain evidence="2 3">X5P3</strain>
    </source>
</reference>
<dbReference type="Proteomes" id="UP000584867">
    <property type="component" value="Unassembled WGS sequence"/>
</dbReference>
<dbReference type="PIRSF" id="PIRSF038896">
    <property type="entry name" value="NAPE-PLD"/>
    <property type="match status" value="1"/>
</dbReference>
<dbReference type="InterPro" id="IPR001279">
    <property type="entry name" value="Metallo-B-lactamas"/>
</dbReference>
<dbReference type="Gene3D" id="3.60.15.10">
    <property type="entry name" value="Ribonuclease Z/Hydroxyacylglutathione hydrolase-like"/>
    <property type="match status" value="1"/>
</dbReference>
<gene>
    <name evidence="2" type="ORF">HDF15_003721</name>
</gene>
<evidence type="ECO:0000259" key="1">
    <source>
        <dbReference type="SMART" id="SM00849"/>
    </source>
</evidence>
<dbReference type="RefSeq" id="WP_184257974.1">
    <property type="nucleotide sequence ID" value="NZ_JACHIO010000016.1"/>
</dbReference>
<evidence type="ECO:0000313" key="2">
    <source>
        <dbReference type="EMBL" id="MBB5065353.1"/>
    </source>
</evidence>
<dbReference type="PANTHER" id="PTHR15032">
    <property type="entry name" value="N-ACYL-PHOSPHATIDYLETHANOLAMINE-HYDROLYZING PHOSPHOLIPASE D"/>
    <property type="match status" value="1"/>
</dbReference>
<name>A0A7W7ZT66_9BACT</name>
<proteinExistence type="predicted"/>
<sequence>MTVPFWITKLRQLERLVRESHAQPMQGQPQRPVEPAAGETVITFIGHSSFLLQIAGSAILIDPVFATRLILLRRQRHPGVQVRDLPRIDAVLLTHAHMDHLNRPSLRAVTREMRRRKLPAPMAIVPNGVEDLVRDLGFARVEELGWWQSAELNSLRITATPAKHWGARLFNDTHRGFGGYCIEAPESPRLYHSGDTAFFGGFTEIGQRLRPDIALLPIGAYYPDSYRAVHTSPEEALRAFLDLGAQTMVPMHYNTFRLGREPMDEPLPRLLAAAAKAGVGDRIHPLAEGESWKLQK</sequence>
<dbReference type="EMBL" id="JACHIO010000016">
    <property type="protein sequence ID" value="MBB5065353.1"/>
    <property type="molecule type" value="Genomic_DNA"/>
</dbReference>
<dbReference type="InterPro" id="IPR036866">
    <property type="entry name" value="RibonucZ/Hydroxyglut_hydro"/>
</dbReference>
<organism evidence="2 3">
    <name type="scientific">Granulicella mallensis</name>
    <dbReference type="NCBI Taxonomy" id="940614"/>
    <lineage>
        <taxon>Bacteria</taxon>
        <taxon>Pseudomonadati</taxon>
        <taxon>Acidobacteriota</taxon>
        <taxon>Terriglobia</taxon>
        <taxon>Terriglobales</taxon>
        <taxon>Acidobacteriaceae</taxon>
        <taxon>Granulicella</taxon>
    </lineage>
</organism>
<comment type="caution">
    <text evidence="2">The sequence shown here is derived from an EMBL/GenBank/DDBJ whole genome shotgun (WGS) entry which is preliminary data.</text>
</comment>
<dbReference type="GO" id="GO:0008270">
    <property type="term" value="F:zinc ion binding"/>
    <property type="evidence" value="ECO:0007669"/>
    <property type="project" value="InterPro"/>
</dbReference>
<dbReference type="SUPFAM" id="SSF56281">
    <property type="entry name" value="Metallo-hydrolase/oxidoreductase"/>
    <property type="match status" value="1"/>
</dbReference>
<dbReference type="AlphaFoldDB" id="A0A7W7ZT66"/>
<dbReference type="SMART" id="SM00849">
    <property type="entry name" value="Lactamase_B"/>
    <property type="match status" value="1"/>
</dbReference>
<dbReference type="InterPro" id="IPR024884">
    <property type="entry name" value="NAPE-PLD"/>
</dbReference>